<feature type="domain" description="PASTA" evidence="12">
    <location>
        <begin position="489"/>
        <end position="556"/>
    </location>
</feature>
<dbReference type="SMART" id="SM00740">
    <property type="entry name" value="PASTA"/>
    <property type="match status" value="4"/>
</dbReference>
<evidence type="ECO:0000256" key="6">
    <source>
        <dbReference type="ARBA" id="ARBA00022840"/>
    </source>
</evidence>
<evidence type="ECO:0000256" key="10">
    <source>
        <dbReference type="SAM" id="Phobius"/>
    </source>
</evidence>
<organism evidence="13 14">
    <name type="scientific">Pilimelia terevasa</name>
    <dbReference type="NCBI Taxonomy" id="53372"/>
    <lineage>
        <taxon>Bacteria</taxon>
        <taxon>Bacillati</taxon>
        <taxon>Actinomycetota</taxon>
        <taxon>Actinomycetes</taxon>
        <taxon>Micromonosporales</taxon>
        <taxon>Micromonosporaceae</taxon>
        <taxon>Pilimelia</taxon>
    </lineage>
</organism>
<evidence type="ECO:0000313" key="13">
    <source>
        <dbReference type="EMBL" id="GGK26261.1"/>
    </source>
</evidence>
<keyword evidence="3" id="KW-0808">Transferase</keyword>
<evidence type="ECO:0000256" key="5">
    <source>
        <dbReference type="ARBA" id="ARBA00022777"/>
    </source>
</evidence>
<dbReference type="SMART" id="SM00220">
    <property type="entry name" value="S_TKc"/>
    <property type="match status" value="1"/>
</dbReference>
<feature type="domain" description="Protein kinase" evidence="11">
    <location>
        <begin position="54"/>
        <end position="322"/>
    </location>
</feature>
<dbReference type="CDD" id="cd14014">
    <property type="entry name" value="STKc_PknB_like"/>
    <property type="match status" value="1"/>
</dbReference>
<evidence type="ECO:0000256" key="4">
    <source>
        <dbReference type="ARBA" id="ARBA00022741"/>
    </source>
</evidence>
<dbReference type="Gene3D" id="3.30.10.20">
    <property type="match status" value="4"/>
</dbReference>
<keyword evidence="10" id="KW-1133">Transmembrane helix</keyword>
<feature type="domain" description="PASTA" evidence="12">
    <location>
        <begin position="557"/>
        <end position="622"/>
    </location>
</feature>
<dbReference type="AlphaFoldDB" id="A0A8J3FGV5"/>
<dbReference type="EC" id="2.7.11.1" evidence="1"/>
<dbReference type="SUPFAM" id="SSF56112">
    <property type="entry name" value="Protein kinase-like (PK-like)"/>
    <property type="match status" value="1"/>
</dbReference>
<evidence type="ECO:0000259" key="11">
    <source>
        <dbReference type="PROSITE" id="PS50011"/>
    </source>
</evidence>
<comment type="caution">
    <text evidence="13">The sequence shown here is derived from an EMBL/GenBank/DDBJ whole genome shotgun (WGS) entry which is preliminary data.</text>
</comment>
<feature type="region of interest" description="Disordered" evidence="9">
    <location>
        <begin position="1"/>
        <end position="40"/>
    </location>
</feature>
<dbReference type="InterPro" id="IPR011009">
    <property type="entry name" value="Kinase-like_dom_sf"/>
</dbReference>
<dbReference type="PANTHER" id="PTHR43289">
    <property type="entry name" value="MITOGEN-ACTIVATED PROTEIN KINASE KINASE KINASE 20-RELATED"/>
    <property type="match status" value="1"/>
</dbReference>
<dbReference type="GO" id="GO:0005524">
    <property type="term" value="F:ATP binding"/>
    <property type="evidence" value="ECO:0007669"/>
    <property type="project" value="UniProtKB-KW"/>
</dbReference>
<evidence type="ECO:0000313" key="14">
    <source>
        <dbReference type="Proteomes" id="UP000662200"/>
    </source>
</evidence>
<keyword evidence="6" id="KW-0067">ATP-binding</keyword>
<name>A0A8J3FGV5_9ACTN</name>
<keyword evidence="14" id="KW-1185">Reference proteome</keyword>
<dbReference type="FunFam" id="3.30.200.20:FF:000035">
    <property type="entry name" value="Serine/threonine protein kinase Stk1"/>
    <property type="match status" value="1"/>
</dbReference>
<dbReference type="EMBL" id="BMQC01000005">
    <property type="protein sequence ID" value="GGK26261.1"/>
    <property type="molecule type" value="Genomic_DNA"/>
</dbReference>
<feature type="region of interest" description="Disordered" evidence="9">
    <location>
        <begin position="329"/>
        <end position="372"/>
    </location>
</feature>
<evidence type="ECO:0000256" key="8">
    <source>
        <dbReference type="ARBA" id="ARBA00048679"/>
    </source>
</evidence>
<dbReference type="GO" id="GO:0004674">
    <property type="term" value="F:protein serine/threonine kinase activity"/>
    <property type="evidence" value="ECO:0007669"/>
    <property type="project" value="UniProtKB-KW"/>
</dbReference>
<proteinExistence type="predicted"/>
<dbReference type="SUPFAM" id="SSF54184">
    <property type="entry name" value="Penicillin-binding protein 2x (pbp-2x), c-terminal domain"/>
    <property type="match status" value="1"/>
</dbReference>
<keyword evidence="2 13" id="KW-0723">Serine/threonine-protein kinase</keyword>
<protein>
    <recommendedName>
        <fullName evidence="1">non-specific serine/threonine protein kinase</fullName>
        <ecNumber evidence="1">2.7.11.1</ecNumber>
    </recommendedName>
</protein>
<evidence type="ECO:0000256" key="3">
    <source>
        <dbReference type="ARBA" id="ARBA00022679"/>
    </source>
</evidence>
<keyword evidence="10" id="KW-0812">Transmembrane</keyword>
<feature type="domain" description="PASTA" evidence="12">
    <location>
        <begin position="421"/>
        <end position="488"/>
    </location>
</feature>
<reference evidence="13" key="1">
    <citation type="journal article" date="2014" name="Int. J. Syst. Evol. Microbiol.">
        <title>Complete genome sequence of Corynebacterium casei LMG S-19264T (=DSM 44701T), isolated from a smear-ripened cheese.</title>
        <authorList>
            <consortium name="US DOE Joint Genome Institute (JGI-PGF)"/>
            <person name="Walter F."/>
            <person name="Albersmeier A."/>
            <person name="Kalinowski J."/>
            <person name="Ruckert C."/>
        </authorList>
    </citation>
    <scope>NUCLEOTIDE SEQUENCE</scope>
    <source>
        <strain evidence="13">JCM 3091</strain>
    </source>
</reference>
<dbReference type="InterPro" id="IPR008271">
    <property type="entry name" value="Ser/Thr_kinase_AS"/>
</dbReference>
<feature type="domain" description="PASTA" evidence="12">
    <location>
        <begin position="623"/>
        <end position="683"/>
    </location>
</feature>
<evidence type="ECO:0000256" key="1">
    <source>
        <dbReference type="ARBA" id="ARBA00012513"/>
    </source>
</evidence>
<dbReference type="Proteomes" id="UP000662200">
    <property type="component" value="Unassembled WGS sequence"/>
</dbReference>
<evidence type="ECO:0000256" key="2">
    <source>
        <dbReference type="ARBA" id="ARBA00022527"/>
    </source>
</evidence>
<gene>
    <name evidence="13" type="ORF">GCM10010124_18660</name>
</gene>
<dbReference type="Pfam" id="PF00069">
    <property type="entry name" value="Pkinase"/>
    <property type="match status" value="1"/>
</dbReference>
<comment type="catalytic activity">
    <reaction evidence="8">
        <text>L-seryl-[protein] + ATP = O-phospho-L-seryl-[protein] + ADP + H(+)</text>
        <dbReference type="Rhea" id="RHEA:17989"/>
        <dbReference type="Rhea" id="RHEA-COMP:9863"/>
        <dbReference type="Rhea" id="RHEA-COMP:11604"/>
        <dbReference type="ChEBI" id="CHEBI:15378"/>
        <dbReference type="ChEBI" id="CHEBI:29999"/>
        <dbReference type="ChEBI" id="CHEBI:30616"/>
        <dbReference type="ChEBI" id="CHEBI:83421"/>
        <dbReference type="ChEBI" id="CHEBI:456216"/>
        <dbReference type="EC" id="2.7.11.1"/>
    </reaction>
</comment>
<keyword evidence="5 13" id="KW-0418">Kinase</keyword>
<dbReference type="Gene3D" id="3.30.200.20">
    <property type="entry name" value="Phosphorylase Kinase, domain 1"/>
    <property type="match status" value="1"/>
</dbReference>
<feature type="compositionally biased region" description="Low complexity" evidence="9">
    <location>
        <begin position="329"/>
        <end position="341"/>
    </location>
</feature>
<dbReference type="Gene3D" id="1.10.510.10">
    <property type="entry name" value="Transferase(Phosphotransferase) domain 1"/>
    <property type="match status" value="1"/>
</dbReference>
<dbReference type="InterPro" id="IPR000719">
    <property type="entry name" value="Prot_kinase_dom"/>
</dbReference>
<dbReference type="CDD" id="cd06577">
    <property type="entry name" value="PASTA_pknB"/>
    <property type="match status" value="4"/>
</dbReference>
<comment type="catalytic activity">
    <reaction evidence="7">
        <text>L-threonyl-[protein] + ATP = O-phospho-L-threonyl-[protein] + ADP + H(+)</text>
        <dbReference type="Rhea" id="RHEA:46608"/>
        <dbReference type="Rhea" id="RHEA-COMP:11060"/>
        <dbReference type="Rhea" id="RHEA-COMP:11605"/>
        <dbReference type="ChEBI" id="CHEBI:15378"/>
        <dbReference type="ChEBI" id="CHEBI:30013"/>
        <dbReference type="ChEBI" id="CHEBI:30616"/>
        <dbReference type="ChEBI" id="CHEBI:61977"/>
        <dbReference type="ChEBI" id="CHEBI:456216"/>
        <dbReference type="EC" id="2.7.11.1"/>
    </reaction>
</comment>
<dbReference type="GO" id="GO:0045717">
    <property type="term" value="P:negative regulation of fatty acid biosynthetic process"/>
    <property type="evidence" value="ECO:0007669"/>
    <property type="project" value="UniProtKB-ARBA"/>
</dbReference>
<dbReference type="PROSITE" id="PS00108">
    <property type="entry name" value="PROTEIN_KINASE_ST"/>
    <property type="match status" value="1"/>
</dbReference>
<dbReference type="PANTHER" id="PTHR43289:SF34">
    <property type="entry name" value="SERINE_THREONINE-PROTEIN KINASE YBDM-RELATED"/>
    <property type="match status" value="1"/>
</dbReference>
<reference evidence="13" key="2">
    <citation type="submission" date="2020-09" db="EMBL/GenBank/DDBJ databases">
        <authorList>
            <person name="Sun Q."/>
            <person name="Ohkuma M."/>
        </authorList>
    </citation>
    <scope>NUCLEOTIDE SEQUENCE</scope>
    <source>
        <strain evidence="13">JCM 3091</strain>
    </source>
</reference>
<dbReference type="FunFam" id="1.10.510.10:FF:000021">
    <property type="entry name" value="Serine/threonine protein kinase"/>
    <property type="match status" value="1"/>
</dbReference>
<feature type="compositionally biased region" description="Low complexity" evidence="9">
    <location>
        <begin position="359"/>
        <end position="369"/>
    </location>
</feature>
<feature type="transmembrane region" description="Helical" evidence="10">
    <location>
        <begin position="399"/>
        <end position="420"/>
    </location>
</feature>
<dbReference type="PROSITE" id="PS51178">
    <property type="entry name" value="PASTA"/>
    <property type="match status" value="4"/>
</dbReference>
<accession>A0A8J3FGV5</accession>
<evidence type="ECO:0000256" key="7">
    <source>
        <dbReference type="ARBA" id="ARBA00047899"/>
    </source>
</evidence>
<keyword evidence="10" id="KW-0472">Membrane</keyword>
<dbReference type="NCBIfam" id="NF033483">
    <property type="entry name" value="PknB_PASTA_kin"/>
    <property type="match status" value="1"/>
</dbReference>
<dbReference type="InterPro" id="IPR005543">
    <property type="entry name" value="PASTA_dom"/>
</dbReference>
<dbReference type="Pfam" id="PF03793">
    <property type="entry name" value="PASTA"/>
    <property type="match status" value="4"/>
</dbReference>
<keyword evidence="4" id="KW-0547">Nucleotide-binding</keyword>
<sequence length="683" mass="71654">MHTGRCGILGNALPGRGGRTRVRAPPPGPAESGTSPMDTQLADPMLGALVDGRYRVRGRVARGGVATVYTATDERLERVVALKIIQSGPDVDPDFPGRFTHEAKAIARLTHPNVVAVYDQGECEGRPYLVMEYVRGRTLREILAQRRRLDPAEALAVAEQVLAALAAAHRAGLVHRDVKPENVLVAEAPQQGPGRLVDAVVKVADFGLASAVEASADDPGQLMATVAYVAPELVADGAADPRADIYSVGVVLFEMLTGRVPYSGARPVDVAWQHVDCDVPPPSRYAPTVPGEVDALVLRATRRDRSRRFSDAAAMLAETAALRDEIGTGAAAAPRGADGPTMRVPTLPSRRPRSRREAAAPPRRPGAAGLLDRARDGAVTAARATAGAVRLVHGRHGPLPLVAAGVVLALLAGLGVWWVAAGRYTQAPSLVNLTKVEAQDRAADAGLVLNFSDARHDELVRPELVLAQDPAPEAPIIRGGTVTLVLSLGPERYQVPNVIGMTFDMAGVELGALRLPVKRGPDRYHETLPPGMVSALDPAAGATVKPGTAVTVTVSRGRPPVTVPDLVGKAVAEARRLLAQLGLVVTEQTVPGDAPTGQVLGQSLDAGTGVEKGAKITLRLSDGPPVLKVPRVLDLPCQQARQALTGMGLEARVTYNPNGVVRLQDPTEGTEVPARSVVTIGCL</sequence>
<evidence type="ECO:0000256" key="9">
    <source>
        <dbReference type="SAM" id="MobiDB-lite"/>
    </source>
</evidence>
<evidence type="ECO:0000259" key="12">
    <source>
        <dbReference type="PROSITE" id="PS51178"/>
    </source>
</evidence>
<dbReference type="PROSITE" id="PS50011">
    <property type="entry name" value="PROTEIN_KINASE_DOM"/>
    <property type="match status" value="1"/>
</dbReference>